<dbReference type="GO" id="GO:0003677">
    <property type="term" value="F:DNA binding"/>
    <property type="evidence" value="ECO:0007669"/>
    <property type="project" value="UniProtKB-KW"/>
</dbReference>
<keyword evidence="3" id="KW-0804">Transcription</keyword>
<dbReference type="PRINTS" id="PR00035">
    <property type="entry name" value="HTHGNTR"/>
</dbReference>
<dbReference type="PATRIC" id="fig|999431.4.peg.688"/>
<dbReference type="CDD" id="cd07377">
    <property type="entry name" value="WHTH_GntR"/>
    <property type="match status" value="1"/>
</dbReference>
<dbReference type="HOGENOM" id="CLU_959570_0_0_12"/>
<dbReference type="PROSITE" id="PS50949">
    <property type="entry name" value="HTH_GNTR"/>
    <property type="match status" value="1"/>
</dbReference>
<evidence type="ECO:0000256" key="3">
    <source>
        <dbReference type="ARBA" id="ARBA00023163"/>
    </source>
</evidence>
<gene>
    <name evidence="5" type="ORF">HMPREF9725_00663</name>
</gene>
<dbReference type="PANTHER" id="PTHR43537:SF5">
    <property type="entry name" value="UXU OPERON TRANSCRIPTIONAL REGULATOR"/>
    <property type="match status" value="1"/>
</dbReference>
<evidence type="ECO:0000256" key="1">
    <source>
        <dbReference type="ARBA" id="ARBA00023015"/>
    </source>
</evidence>
<dbReference type="InterPro" id="IPR036390">
    <property type="entry name" value="WH_DNA-bd_sf"/>
</dbReference>
<dbReference type="SMART" id="SM00345">
    <property type="entry name" value="HTH_GNTR"/>
    <property type="match status" value="1"/>
</dbReference>
<evidence type="ECO:0000259" key="4">
    <source>
        <dbReference type="PROSITE" id="PS50949"/>
    </source>
</evidence>
<organism evidence="5">
    <name type="scientific">Treponema denticola H1-T</name>
    <dbReference type="NCBI Taxonomy" id="999431"/>
    <lineage>
        <taxon>Bacteria</taxon>
        <taxon>Pseudomonadati</taxon>
        <taxon>Spirochaetota</taxon>
        <taxon>Spirochaetia</taxon>
        <taxon>Spirochaetales</taxon>
        <taxon>Treponemataceae</taxon>
        <taxon>Treponema</taxon>
    </lineage>
</organism>
<name>M2CE41_TREDN</name>
<dbReference type="PANTHER" id="PTHR43537">
    <property type="entry name" value="TRANSCRIPTIONAL REGULATOR, GNTR FAMILY"/>
    <property type="match status" value="1"/>
</dbReference>
<dbReference type="RefSeq" id="WP_002687634.1">
    <property type="nucleotide sequence ID" value="NZ_CM001794.1"/>
</dbReference>
<feature type="domain" description="HTH gntR-type" evidence="4">
    <location>
        <begin position="7"/>
        <end position="75"/>
    </location>
</feature>
<sequence length="290" mass="33666">MKSEEQSLKKEKIASLIQDEILTGRFLAGEYLLPERELADRFDVSRPVVHEALLILQSKGLITMRPRHGCVVNDLSSSISMRLLTELYRNKQISEPEKIEAGLVEFRQLILTHIIKKLINRISKLSVKERFHFFLPLKNKIHFSQPENIEISAIEDFEFYRTLIDLSDSPIFLLSLETAKEIYKYQFKQFLCENISYADRIPEYKQLFFNALIEADEENSIKVMIKLTQPETYRDAELDKRMRGKSTYHDASVGVQCSMFRTVCSHKEVAVGFNTLRYDASVGVLNPPHE</sequence>
<dbReference type="Pfam" id="PF00392">
    <property type="entry name" value="GntR"/>
    <property type="match status" value="1"/>
</dbReference>
<dbReference type="Gene3D" id="1.10.10.10">
    <property type="entry name" value="Winged helix-like DNA-binding domain superfamily/Winged helix DNA-binding domain"/>
    <property type="match status" value="1"/>
</dbReference>
<dbReference type="GO" id="GO:0003700">
    <property type="term" value="F:DNA-binding transcription factor activity"/>
    <property type="evidence" value="ECO:0007669"/>
    <property type="project" value="InterPro"/>
</dbReference>
<evidence type="ECO:0000313" key="5">
    <source>
        <dbReference type="EMBL" id="EMB32634.1"/>
    </source>
</evidence>
<reference evidence="5" key="1">
    <citation type="submission" date="2012-01" db="EMBL/GenBank/DDBJ databases">
        <title>The Genome Sequence of Treponema denticola H1-T.</title>
        <authorList>
            <consortium name="The Broad Institute Genome Sequencing Platform"/>
            <person name="Earl A."/>
            <person name="Ward D."/>
            <person name="Feldgarden M."/>
            <person name="Gevers D."/>
            <person name="Blanton J.M."/>
            <person name="Fenno C.J."/>
            <person name="Baranova O.V."/>
            <person name="Mathney J."/>
            <person name="Dewhirst F.E."/>
            <person name="Izard J."/>
            <person name="Young S.K."/>
            <person name="Zeng Q."/>
            <person name="Gargeya S."/>
            <person name="Fitzgerald M."/>
            <person name="Haas B."/>
            <person name="Abouelleil A."/>
            <person name="Alvarado L."/>
            <person name="Arachchi H.M."/>
            <person name="Berlin A."/>
            <person name="Chapman S.B."/>
            <person name="Gearin G."/>
            <person name="Goldberg J."/>
            <person name="Griggs A."/>
            <person name="Gujja S."/>
            <person name="Hansen M."/>
            <person name="Heiman D."/>
            <person name="Howarth C."/>
            <person name="Larimer J."/>
            <person name="Lui A."/>
            <person name="MacDonald P.J.P."/>
            <person name="McCowen C."/>
            <person name="Montmayeur A."/>
            <person name="Murphy C."/>
            <person name="Neiman D."/>
            <person name="Pearson M."/>
            <person name="Priest M."/>
            <person name="Roberts A."/>
            <person name="Saif S."/>
            <person name="Shea T."/>
            <person name="Sisk P."/>
            <person name="Stolte C."/>
            <person name="Sykes S."/>
            <person name="Wortman J."/>
            <person name="Nusbaum C."/>
            <person name="Birren B."/>
        </authorList>
    </citation>
    <scope>NUCLEOTIDE SEQUENCE [LARGE SCALE GENOMIC DNA]</scope>
    <source>
        <strain evidence="5">H1-T</strain>
    </source>
</reference>
<dbReference type="Proteomes" id="UP000011708">
    <property type="component" value="Chromosome"/>
</dbReference>
<protein>
    <recommendedName>
        <fullName evidence="4">HTH gntR-type domain-containing protein</fullName>
    </recommendedName>
</protein>
<proteinExistence type="predicted"/>
<evidence type="ECO:0000256" key="2">
    <source>
        <dbReference type="ARBA" id="ARBA00023125"/>
    </source>
</evidence>
<keyword evidence="2" id="KW-0238">DNA-binding</keyword>
<comment type="caution">
    <text evidence="5">The sequence shown here is derived from an EMBL/GenBank/DDBJ whole genome shotgun (WGS) entry which is preliminary data.</text>
</comment>
<dbReference type="AlphaFoldDB" id="M2CE41"/>
<dbReference type="SUPFAM" id="SSF46785">
    <property type="entry name" value="Winged helix' DNA-binding domain"/>
    <property type="match status" value="1"/>
</dbReference>
<accession>M2CE41</accession>
<dbReference type="InterPro" id="IPR036388">
    <property type="entry name" value="WH-like_DNA-bd_sf"/>
</dbReference>
<dbReference type="InterPro" id="IPR000524">
    <property type="entry name" value="Tscrpt_reg_HTH_GntR"/>
</dbReference>
<dbReference type="EMBL" id="AGDW01000011">
    <property type="protein sequence ID" value="EMB32634.1"/>
    <property type="molecule type" value="Genomic_DNA"/>
</dbReference>
<keyword evidence="1" id="KW-0805">Transcription regulation</keyword>